<dbReference type="PANTHER" id="PTHR46696:SF1">
    <property type="entry name" value="CYTOCHROME P450 YJIB-RELATED"/>
    <property type="match status" value="1"/>
</dbReference>
<evidence type="ECO:0000256" key="4">
    <source>
        <dbReference type="ARBA" id="ARBA00023002"/>
    </source>
</evidence>
<dbReference type="InterPro" id="IPR001128">
    <property type="entry name" value="Cyt_P450"/>
</dbReference>
<gene>
    <name evidence="8" type="ORF">E1294_20610</name>
</gene>
<evidence type="ECO:0000256" key="1">
    <source>
        <dbReference type="ARBA" id="ARBA00010617"/>
    </source>
</evidence>
<dbReference type="PROSITE" id="PS00086">
    <property type="entry name" value="CYTOCHROME_P450"/>
    <property type="match status" value="1"/>
</dbReference>
<dbReference type="SUPFAM" id="SSF48264">
    <property type="entry name" value="Cytochrome P450"/>
    <property type="match status" value="1"/>
</dbReference>
<dbReference type="GO" id="GO:0020037">
    <property type="term" value="F:heme binding"/>
    <property type="evidence" value="ECO:0007669"/>
    <property type="project" value="InterPro"/>
</dbReference>
<name>A0A4R4WQA6_9ACTN</name>
<protein>
    <submittedName>
        <fullName evidence="8">Cytochrome P450</fullName>
    </submittedName>
</protein>
<dbReference type="GO" id="GO:0005506">
    <property type="term" value="F:iron ion binding"/>
    <property type="evidence" value="ECO:0007669"/>
    <property type="project" value="InterPro"/>
</dbReference>
<dbReference type="PRINTS" id="PR00359">
    <property type="entry name" value="BP450"/>
</dbReference>
<dbReference type="CDD" id="cd20625">
    <property type="entry name" value="CYP164-like"/>
    <property type="match status" value="1"/>
</dbReference>
<proteinExistence type="inferred from homology"/>
<evidence type="ECO:0000313" key="8">
    <source>
        <dbReference type="EMBL" id="TDD19543.1"/>
    </source>
</evidence>
<dbReference type="GO" id="GO:0016705">
    <property type="term" value="F:oxidoreductase activity, acting on paired donors, with incorporation or reduction of molecular oxygen"/>
    <property type="evidence" value="ECO:0007669"/>
    <property type="project" value="InterPro"/>
</dbReference>
<keyword evidence="6 7" id="KW-0503">Monooxygenase</keyword>
<keyword evidence="3 7" id="KW-0479">Metal-binding</keyword>
<keyword evidence="2 7" id="KW-0349">Heme</keyword>
<evidence type="ECO:0000256" key="3">
    <source>
        <dbReference type="ARBA" id="ARBA00022723"/>
    </source>
</evidence>
<accession>A0A4R4WQA6</accession>
<evidence type="ECO:0000256" key="2">
    <source>
        <dbReference type="ARBA" id="ARBA00022617"/>
    </source>
</evidence>
<keyword evidence="4 7" id="KW-0560">Oxidoreductase</keyword>
<dbReference type="Proteomes" id="UP000294543">
    <property type="component" value="Unassembled WGS sequence"/>
</dbReference>
<dbReference type="OrthoDB" id="4133219at2"/>
<dbReference type="GO" id="GO:0004497">
    <property type="term" value="F:monooxygenase activity"/>
    <property type="evidence" value="ECO:0007669"/>
    <property type="project" value="UniProtKB-KW"/>
</dbReference>
<keyword evidence="9" id="KW-1185">Reference proteome</keyword>
<dbReference type="InterPro" id="IPR017972">
    <property type="entry name" value="Cyt_P450_CS"/>
</dbReference>
<evidence type="ECO:0000256" key="5">
    <source>
        <dbReference type="ARBA" id="ARBA00023004"/>
    </source>
</evidence>
<dbReference type="Pfam" id="PF00067">
    <property type="entry name" value="p450"/>
    <property type="match status" value="1"/>
</dbReference>
<dbReference type="RefSeq" id="WP_132510473.1">
    <property type="nucleotide sequence ID" value="NZ_SMKP01000056.1"/>
</dbReference>
<evidence type="ECO:0000313" key="9">
    <source>
        <dbReference type="Proteomes" id="UP000294543"/>
    </source>
</evidence>
<dbReference type="PANTHER" id="PTHR46696">
    <property type="entry name" value="P450, PUTATIVE (EUROFUNG)-RELATED"/>
    <property type="match status" value="1"/>
</dbReference>
<comment type="caution">
    <text evidence="8">The sequence shown here is derived from an EMBL/GenBank/DDBJ whole genome shotgun (WGS) entry which is preliminary data.</text>
</comment>
<dbReference type="FunFam" id="1.10.630.10:FF:000018">
    <property type="entry name" value="Cytochrome P450 monooxygenase"/>
    <property type="match status" value="1"/>
</dbReference>
<reference evidence="8 9" key="1">
    <citation type="submission" date="2019-03" db="EMBL/GenBank/DDBJ databases">
        <title>Draft genome sequences of novel Actinobacteria.</title>
        <authorList>
            <person name="Sahin N."/>
            <person name="Ay H."/>
            <person name="Saygin H."/>
        </authorList>
    </citation>
    <scope>NUCLEOTIDE SEQUENCE [LARGE SCALE GENOMIC DNA]</scope>
    <source>
        <strain evidence="8 9">KC712</strain>
    </source>
</reference>
<dbReference type="EMBL" id="SMKP01000056">
    <property type="protein sequence ID" value="TDD19543.1"/>
    <property type="molecule type" value="Genomic_DNA"/>
</dbReference>
<sequence length="397" mass="44906">MRFDPWNPDFVAYPYRVYEELRREAPISYFEPAHQWLISRHADVNALLRDRRLGRSYLHVATHEQFGRPPEPEFQEPFWRVIRAGMLDVEPPVHTRLRRLVSKAFTPRMVESLRPRVRAIAQDLVDTYVAKGGGDLIAEVAEPLPVTVIAEMLGIPDQDRHLLRPWSADICGMYELNPAPDAQHTAVRAAGEFAGYLKALAAERRPRPGDDLISALSQIPELTEDELVGTCVLLLNAGHEATVNVTGNGWWSLFRNPAELVRLREDRSLLPTAVEELMRWDTPLQMFERWVLEDIEVHGVEIPRGAEVALLFGSANRDQAVFDDPDRLDVGRADNPHISFGAGIHFCLGAPLARIELMESFGALLDRAVTLELRREPEWKPGYVIRGLRSLELTATG</sequence>
<evidence type="ECO:0000256" key="7">
    <source>
        <dbReference type="RuleBase" id="RU000461"/>
    </source>
</evidence>
<comment type="similarity">
    <text evidence="1 7">Belongs to the cytochrome P450 family.</text>
</comment>
<evidence type="ECO:0000256" key="6">
    <source>
        <dbReference type="ARBA" id="ARBA00023033"/>
    </source>
</evidence>
<dbReference type="InterPro" id="IPR036396">
    <property type="entry name" value="Cyt_P450_sf"/>
</dbReference>
<dbReference type="Gene3D" id="1.10.630.10">
    <property type="entry name" value="Cytochrome P450"/>
    <property type="match status" value="1"/>
</dbReference>
<dbReference type="InterPro" id="IPR002397">
    <property type="entry name" value="Cyt_P450_B"/>
</dbReference>
<keyword evidence="5 7" id="KW-0408">Iron</keyword>
<dbReference type="AlphaFoldDB" id="A0A4R4WQA6"/>
<organism evidence="8 9">
    <name type="scientific">Nonomuraea diastatica</name>
    <dbReference type="NCBI Taxonomy" id="1848329"/>
    <lineage>
        <taxon>Bacteria</taxon>
        <taxon>Bacillati</taxon>
        <taxon>Actinomycetota</taxon>
        <taxon>Actinomycetes</taxon>
        <taxon>Streptosporangiales</taxon>
        <taxon>Streptosporangiaceae</taxon>
        <taxon>Nonomuraea</taxon>
    </lineage>
</organism>